<dbReference type="Pfam" id="PF04464">
    <property type="entry name" value="Glyphos_transf"/>
    <property type="match status" value="1"/>
</dbReference>
<evidence type="ECO:0000313" key="9">
    <source>
        <dbReference type="EMBL" id="SMX87710.1"/>
    </source>
</evidence>
<feature type="compositionally biased region" description="Polar residues" evidence="7">
    <location>
        <begin position="31"/>
        <end position="46"/>
    </location>
</feature>
<evidence type="ECO:0000313" key="10">
    <source>
        <dbReference type="Proteomes" id="UP000234333"/>
    </source>
</evidence>
<dbReference type="Gene3D" id="3.90.550.10">
    <property type="entry name" value="Spore Coat Polysaccharide Biosynthesis Protein SpsA, Chain A"/>
    <property type="match status" value="1"/>
</dbReference>
<gene>
    <name evidence="9" type="ORF">BC102111_02346</name>
</gene>
<dbReference type="SUPFAM" id="SSF53448">
    <property type="entry name" value="Nucleotide-diphospho-sugar transferases"/>
    <property type="match status" value="1"/>
</dbReference>
<sequence>MSGQQWRKALWHLRNGGISGLKEFRQRSRKSGSIPQRTIDGTTAPGSQPGPAPDLSVIIPAFNAAEYIERCLRSVVAQNDVSLEVIVVDDGSRDETAALIDKLAETDPRITLLQSTNSGPAAARNLGIEAASGDFITFVDADDEVLPGAFSSMVDSLRRTGSDIATGSYIRFGATGRSRPKLTARVHARQRLAVRLDDMPELLEEPVLWNKVYGREFWKRHVGTMQTFANYEDQEPVYRALVAAAAIDVLTKDVYAWRLAEGRRTRSRRKGKAADLRARLKVIEALKAVLVHEPENVRRTAYAIWMGTDLSMHAEYLATATKKFRKTLTEAASEIRQEMPRNAWDLIPAQARLFMWVVASGRLDDIEEVLGTRAEETTAVPMEYMDGHWLVAPTYLTRLRTRVPSRLLRAFDVDFKPAFIVRNVRWVDTRTIELNGCAYVPGIRTDDISFKVRGVMDGATEFDVGVESVDDNRIDLEIGDPWRTYARSGFKVQLDLSHIQDVSPRGIQIIGSFAVRGVEMSTPATSTAVVGMIAPSPVTASGRITVVADDHGELSIVPVELPVLPVIAEQVTINGERVSIEVRDRDDIAAVELSAGSAIVRIPVDGTNIFRAELPAVPEGYKDGGELIWSVRAQLVDGKSENVYFSAVDYLLPATGRLRPEPNIDGKVQLAQRFLRVTVTGAGIDRDRLLLTGRIDPPQKLSLVLKSSDQTITPTEFQLHADGEFTAVYDLTTHGAEGGLVAALSGGYHVRFGSTPETAEQWARVAGKLAIRPIDTFTEWNTIRVEGRSSGVVALTASPPWSASERTRFGRFALRDVDWGPLQNGIVFESYNGKSANDNPRAIFDAIREIEPEIPLYWSVRDRRVDVPEGGIPVVEGTVAWHKALGTARVWVNNNNFPYYVQKQAGQFYLQTWHGTPIKKLLWDIPRRKVPLTYRRLMKSEVAQWDLLLAQAEGAVANLRSGLGYNGRIEIREYPRNIGLFKSNNEVQAIRRLLGIGDDERIVLFAPTWRKKQAIGEEAKWEDHLDLDELARKCNVRILVRSHHMTRMSQAASSNIIDGSAAVHVEDLMAVSNILVTDYSSISHDFSLSGKPTLHFTPDIDRYERERGLYPRWSETLNVVVDHNALAEALRQICIEDSDPLNPVSGHDSMHESNMMLANTLIKLHNTTSTEQNGPRCE</sequence>
<dbReference type="InterPro" id="IPR043149">
    <property type="entry name" value="TagF_N"/>
</dbReference>
<reference evidence="9 10" key="1">
    <citation type="submission" date="2017-03" db="EMBL/GenBank/DDBJ databases">
        <authorList>
            <person name="Afonso C.L."/>
            <person name="Miller P.J."/>
            <person name="Scott M.A."/>
            <person name="Spackman E."/>
            <person name="Goraichik I."/>
            <person name="Dimitrov K.M."/>
            <person name="Suarez D.L."/>
            <person name="Swayne D.E."/>
        </authorList>
    </citation>
    <scope>NUCLEOTIDE SEQUENCE [LARGE SCALE GENOMIC DNA]</scope>
    <source>
        <strain evidence="9 10">CIP 102111</strain>
    </source>
</reference>
<comment type="subcellular location">
    <subcellularLocation>
        <location evidence="1">Cell membrane</location>
        <topology evidence="1">Peripheral membrane protein</topology>
    </subcellularLocation>
</comment>
<dbReference type="GO" id="GO:0005886">
    <property type="term" value="C:plasma membrane"/>
    <property type="evidence" value="ECO:0007669"/>
    <property type="project" value="UniProtKB-SubCell"/>
</dbReference>
<evidence type="ECO:0000256" key="2">
    <source>
        <dbReference type="ARBA" id="ARBA00010488"/>
    </source>
</evidence>
<feature type="domain" description="Glycosyltransferase 2-like" evidence="8">
    <location>
        <begin position="56"/>
        <end position="184"/>
    </location>
</feature>
<name>A0A2H1JJS0_9MICO</name>
<dbReference type="InterPro" id="IPR007554">
    <property type="entry name" value="Glycerophosphate_synth"/>
</dbReference>
<dbReference type="GeneID" id="99774958"/>
<dbReference type="SUPFAM" id="SSF53756">
    <property type="entry name" value="UDP-Glycosyltransferase/glycogen phosphorylase"/>
    <property type="match status" value="1"/>
</dbReference>
<dbReference type="CDD" id="cd00761">
    <property type="entry name" value="Glyco_tranf_GTA_type"/>
    <property type="match status" value="1"/>
</dbReference>
<organism evidence="9 10">
    <name type="scientific">Brevibacterium casei CIP 102111</name>
    <dbReference type="NCBI Taxonomy" id="1255625"/>
    <lineage>
        <taxon>Bacteria</taxon>
        <taxon>Bacillati</taxon>
        <taxon>Actinomycetota</taxon>
        <taxon>Actinomycetes</taxon>
        <taxon>Micrococcales</taxon>
        <taxon>Brevibacteriaceae</taxon>
        <taxon>Brevibacterium</taxon>
    </lineage>
</organism>
<dbReference type="InterPro" id="IPR029044">
    <property type="entry name" value="Nucleotide-diphossugar_trans"/>
</dbReference>
<evidence type="ECO:0000256" key="7">
    <source>
        <dbReference type="SAM" id="MobiDB-lite"/>
    </source>
</evidence>
<keyword evidence="3" id="KW-1003">Cell membrane</keyword>
<evidence type="ECO:0000256" key="3">
    <source>
        <dbReference type="ARBA" id="ARBA00022475"/>
    </source>
</evidence>
<dbReference type="AlphaFoldDB" id="A0A2H1JJS0"/>
<proteinExistence type="inferred from homology"/>
<comment type="similarity">
    <text evidence="2">Belongs to the CDP-glycerol glycerophosphotransferase family.</text>
</comment>
<keyword evidence="5" id="KW-0777">Teichoic acid biosynthesis</keyword>
<evidence type="ECO:0000256" key="6">
    <source>
        <dbReference type="ARBA" id="ARBA00023136"/>
    </source>
</evidence>
<dbReference type="RefSeq" id="WP_101624421.1">
    <property type="nucleotide sequence ID" value="NZ_FXZC01000004.1"/>
</dbReference>
<dbReference type="Gene3D" id="3.40.50.12580">
    <property type="match status" value="1"/>
</dbReference>
<dbReference type="InterPro" id="IPR051612">
    <property type="entry name" value="Teichoic_Acid_Biosynth"/>
</dbReference>
<evidence type="ECO:0000256" key="1">
    <source>
        <dbReference type="ARBA" id="ARBA00004202"/>
    </source>
</evidence>
<evidence type="ECO:0000256" key="4">
    <source>
        <dbReference type="ARBA" id="ARBA00022679"/>
    </source>
</evidence>
<protein>
    <submittedName>
        <fullName evidence="9">CDP-glycerol glycerophosphotransferase, TagB/SpsB family</fullName>
    </submittedName>
</protein>
<dbReference type="InterPro" id="IPR001173">
    <property type="entry name" value="Glyco_trans_2-like"/>
</dbReference>
<dbReference type="PANTHER" id="PTHR37316">
    <property type="entry name" value="TEICHOIC ACID GLYCEROL-PHOSPHATE PRIMASE"/>
    <property type="match status" value="1"/>
</dbReference>
<dbReference type="GO" id="GO:0047355">
    <property type="term" value="F:CDP-glycerol glycerophosphotransferase activity"/>
    <property type="evidence" value="ECO:0007669"/>
    <property type="project" value="InterPro"/>
</dbReference>
<evidence type="ECO:0000256" key="5">
    <source>
        <dbReference type="ARBA" id="ARBA00022944"/>
    </source>
</evidence>
<dbReference type="InterPro" id="IPR043148">
    <property type="entry name" value="TagF_C"/>
</dbReference>
<evidence type="ECO:0000259" key="8">
    <source>
        <dbReference type="Pfam" id="PF00535"/>
    </source>
</evidence>
<feature type="region of interest" description="Disordered" evidence="7">
    <location>
        <begin position="24"/>
        <end position="52"/>
    </location>
</feature>
<accession>A0A2H1JJS0</accession>
<dbReference type="GO" id="GO:0019350">
    <property type="term" value="P:teichoic acid biosynthetic process"/>
    <property type="evidence" value="ECO:0007669"/>
    <property type="project" value="UniProtKB-KW"/>
</dbReference>
<keyword evidence="4 9" id="KW-0808">Transferase</keyword>
<dbReference type="PANTHER" id="PTHR37316:SF3">
    <property type="entry name" value="TEICHOIC ACID GLYCEROL-PHOSPHATE TRANSFERASE"/>
    <property type="match status" value="1"/>
</dbReference>
<keyword evidence="6" id="KW-0472">Membrane</keyword>
<dbReference type="Gene3D" id="3.40.50.11820">
    <property type="match status" value="1"/>
</dbReference>
<dbReference type="EMBL" id="FXZC01000004">
    <property type="protein sequence ID" value="SMX87710.1"/>
    <property type="molecule type" value="Genomic_DNA"/>
</dbReference>
<dbReference type="Pfam" id="PF00535">
    <property type="entry name" value="Glycos_transf_2"/>
    <property type="match status" value="1"/>
</dbReference>
<dbReference type="Proteomes" id="UP000234333">
    <property type="component" value="Unassembled WGS sequence"/>
</dbReference>